<dbReference type="PANTHER" id="PTHR10344">
    <property type="entry name" value="THYMIDYLATE KINASE"/>
    <property type="match status" value="1"/>
</dbReference>
<dbReference type="EC" id="2.7.4.9" evidence="2 11"/>
<dbReference type="Proteomes" id="UP001162802">
    <property type="component" value="Unassembled WGS sequence"/>
</dbReference>
<gene>
    <name evidence="11 13" type="primary">tmk</name>
    <name evidence="13" type="ORF">MTR65_04345</name>
</gene>
<dbReference type="CDD" id="cd01672">
    <property type="entry name" value="TMPK"/>
    <property type="match status" value="1"/>
</dbReference>
<keyword evidence="6 11" id="KW-0547">Nucleotide-binding</keyword>
<evidence type="ECO:0000259" key="12">
    <source>
        <dbReference type="Pfam" id="PF02223"/>
    </source>
</evidence>
<evidence type="ECO:0000313" key="13">
    <source>
        <dbReference type="EMBL" id="MCJ1959905.1"/>
    </source>
</evidence>
<keyword evidence="14" id="KW-1185">Reference proteome</keyword>
<evidence type="ECO:0000256" key="11">
    <source>
        <dbReference type="HAMAP-Rule" id="MF_00165"/>
    </source>
</evidence>
<dbReference type="PROSITE" id="PS01331">
    <property type="entry name" value="THYMIDYLATE_KINASE"/>
    <property type="match status" value="1"/>
</dbReference>
<comment type="caution">
    <text evidence="13">The sequence shown here is derived from an EMBL/GenBank/DDBJ whole genome shotgun (WGS) entry which is preliminary data.</text>
</comment>
<keyword evidence="4 11" id="KW-0808">Transferase</keyword>
<name>A0ABT0A9N2_9SPHN</name>
<evidence type="ECO:0000256" key="2">
    <source>
        <dbReference type="ARBA" id="ARBA00012980"/>
    </source>
</evidence>
<dbReference type="PANTHER" id="PTHR10344:SF4">
    <property type="entry name" value="UMP-CMP KINASE 2, MITOCHONDRIAL"/>
    <property type="match status" value="1"/>
</dbReference>
<evidence type="ECO:0000256" key="10">
    <source>
        <dbReference type="ARBA" id="ARBA00048743"/>
    </source>
</evidence>
<dbReference type="InterPro" id="IPR039430">
    <property type="entry name" value="Thymidylate_kin-like_dom"/>
</dbReference>
<organism evidence="13 14">
    <name type="scientific">Novosphingobium mangrovi</name>
    <name type="common">ex Hu et al. 2023</name>
    <dbReference type="NCBI Taxonomy" id="2930094"/>
    <lineage>
        <taxon>Bacteria</taxon>
        <taxon>Pseudomonadati</taxon>
        <taxon>Pseudomonadota</taxon>
        <taxon>Alphaproteobacteria</taxon>
        <taxon>Sphingomonadales</taxon>
        <taxon>Sphingomonadaceae</taxon>
        <taxon>Novosphingobium</taxon>
    </lineage>
</organism>
<evidence type="ECO:0000256" key="8">
    <source>
        <dbReference type="ARBA" id="ARBA00022840"/>
    </source>
</evidence>
<proteinExistence type="inferred from homology"/>
<evidence type="ECO:0000256" key="4">
    <source>
        <dbReference type="ARBA" id="ARBA00022679"/>
    </source>
</evidence>
<evidence type="ECO:0000313" key="14">
    <source>
        <dbReference type="Proteomes" id="UP001162802"/>
    </source>
</evidence>
<accession>A0ABT0A9N2</accession>
<dbReference type="SUPFAM" id="SSF52540">
    <property type="entry name" value="P-loop containing nucleoside triphosphate hydrolases"/>
    <property type="match status" value="1"/>
</dbReference>
<evidence type="ECO:0000256" key="7">
    <source>
        <dbReference type="ARBA" id="ARBA00022777"/>
    </source>
</evidence>
<dbReference type="Gene3D" id="3.40.50.300">
    <property type="entry name" value="P-loop containing nucleotide triphosphate hydrolases"/>
    <property type="match status" value="1"/>
</dbReference>
<dbReference type="RefSeq" id="WP_243797421.1">
    <property type="nucleotide sequence ID" value="NZ_JALHAT010000003.1"/>
</dbReference>
<feature type="domain" description="Thymidylate kinase-like" evidence="12">
    <location>
        <begin position="9"/>
        <end position="203"/>
    </location>
</feature>
<keyword evidence="5 11" id="KW-0545">Nucleotide biosynthesis</keyword>
<dbReference type="InterPro" id="IPR018095">
    <property type="entry name" value="Thymidylate_kin_CS"/>
</dbReference>
<dbReference type="HAMAP" id="MF_00165">
    <property type="entry name" value="Thymidylate_kinase"/>
    <property type="match status" value="1"/>
</dbReference>
<feature type="binding site" evidence="11">
    <location>
        <begin position="11"/>
        <end position="18"/>
    </location>
    <ligand>
        <name>ATP</name>
        <dbReference type="ChEBI" id="CHEBI:30616"/>
    </ligand>
</feature>
<keyword evidence="7 11" id="KW-0418">Kinase</keyword>
<dbReference type="Pfam" id="PF02223">
    <property type="entry name" value="Thymidylate_kin"/>
    <property type="match status" value="1"/>
</dbReference>
<keyword evidence="8 11" id="KW-0067">ATP-binding</keyword>
<protein>
    <recommendedName>
        <fullName evidence="3 11">Thymidylate kinase</fullName>
        <ecNumber evidence="2 11">2.7.4.9</ecNumber>
    </recommendedName>
    <alternativeName>
        <fullName evidence="9 11">dTMP kinase</fullName>
    </alternativeName>
</protein>
<dbReference type="NCBIfam" id="TIGR00041">
    <property type="entry name" value="DTMP_kinase"/>
    <property type="match status" value="1"/>
</dbReference>
<evidence type="ECO:0000256" key="9">
    <source>
        <dbReference type="ARBA" id="ARBA00029962"/>
    </source>
</evidence>
<reference evidence="13" key="1">
    <citation type="submission" date="2022-03" db="EMBL/GenBank/DDBJ databases">
        <title>Identification of a novel bacterium isolated from mangrove sediments.</title>
        <authorList>
            <person name="Pan X."/>
        </authorList>
    </citation>
    <scope>NUCLEOTIDE SEQUENCE</scope>
    <source>
        <strain evidence="13">B2637</strain>
    </source>
</reference>
<comment type="similarity">
    <text evidence="1 11">Belongs to the thymidylate kinase family.</text>
</comment>
<evidence type="ECO:0000256" key="6">
    <source>
        <dbReference type="ARBA" id="ARBA00022741"/>
    </source>
</evidence>
<dbReference type="GO" id="GO:0004798">
    <property type="term" value="F:dTMP kinase activity"/>
    <property type="evidence" value="ECO:0007669"/>
    <property type="project" value="UniProtKB-EC"/>
</dbReference>
<evidence type="ECO:0000256" key="1">
    <source>
        <dbReference type="ARBA" id="ARBA00009776"/>
    </source>
</evidence>
<comment type="function">
    <text evidence="11">Phosphorylation of dTMP to form dTDP in both de novo and salvage pathways of dTTP synthesis.</text>
</comment>
<sequence>MTTGRFIALEGGEGAGKSTQARLLAEALRARGLEVITTREPGGTPGAEAIRGLLLNGVEGDTAGWGARAEALLFAAARADHVARLIRPALERGAWVVCDRYLDSSRAYQGGGGGVSDTDLLTLHAFGSEGLLPDVTLLVEVAAEEVVRRLALRDTEGSDRIGGREQAYHDRVAATFRALADADEERFARIDGNGTPEQIHARILEAIAPLCEGAGK</sequence>
<evidence type="ECO:0000256" key="3">
    <source>
        <dbReference type="ARBA" id="ARBA00017144"/>
    </source>
</evidence>
<evidence type="ECO:0000256" key="5">
    <source>
        <dbReference type="ARBA" id="ARBA00022727"/>
    </source>
</evidence>
<dbReference type="InterPro" id="IPR027417">
    <property type="entry name" value="P-loop_NTPase"/>
</dbReference>
<comment type="catalytic activity">
    <reaction evidence="10 11">
        <text>dTMP + ATP = dTDP + ADP</text>
        <dbReference type="Rhea" id="RHEA:13517"/>
        <dbReference type="ChEBI" id="CHEBI:30616"/>
        <dbReference type="ChEBI" id="CHEBI:58369"/>
        <dbReference type="ChEBI" id="CHEBI:63528"/>
        <dbReference type="ChEBI" id="CHEBI:456216"/>
        <dbReference type="EC" id="2.7.4.9"/>
    </reaction>
</comment>
<dbReference type="InterPro" id="IPR018094">
    <property type="entry name" value="Thymidylate_kinase"/>
</dbReference>
<dbReference type="EMBL" id="JALHAT010000003">
    <property type="protein sequence ID" value="MCJ1959905.1"/>
    <property type="molecule type" value="Genomic_DNA"/>
</dbReference>